<gene>
    <name evidence="2" type="ORF">PG991_014801</name>
</gene>
<feature type="region of interest" description="Disordered" evidence="1">
    <location>
        <begin position="220"/>
        <end position="257"/>
    </location>
</feature>
<sequence length="543" mass="61681">MTADFSEPTSKNNMADSLPHKRSDGNTASDVQPNLTHLNLGVCVREDKYAKVYSVVSSEWASAQWEAHVFEMRGKKVRFFERMVWPKLRKSGNYEADFTRDATRIFVFRATEDAELIKASKTKSMKQREDLPTVALDIPNAEESGDYESTSLPNKTQLDPVAFVKKVLMCHCARMNEPTPRFKAEQVNADLPISSQPDFAPGDDFEKIWADLKRDASGLVDERGGNDAAPAKSFNQPPQLAGTGGRRRPRRGCTRPLPQDRDLDMILNLASMIKAEPSAYFPDGLAQLGRSFFYKHLWFPTARPTGSTLKKLVLKQDDWTDRLTRLIERIPKILKSLTKQRDLTWKSSIPRIMQVFGDIGHSDSLASHKTDSDSGWPSILRWMAEYGFEGLDPNEVQTLARSLSFEYTQTTVSWLLRIHSHVEKHNWASAELENRVDKSDPPDRILMQMLQVHTRRELVVGMLPLLERMRWVSGVSSKYWKCLAAYNDLGSILSDLEDRDFFIVEVGRRLRGELVSPANGSIDPMAKSLNRAWKEKCDGSKAR</sequence>
<feature type="region of interest" description="Disordered" evidence="1">
    <location>
        <begin position="1"/>
        <end position="32"/>
    </location>
</feature>
<name>A0ABR1R5B6_9PEZI</name>
<organism evidence="2 3">
    <name type="scientific">Apiospora marii</name>
    <dbReference type="NCBI Taxonomy" id="335849"/>
    <lineage>
        <taxon>Eukaryota</taxon>
        <taxon>Fungi</taxon>
        <taxon>Dikarya</taxon>
        <taxon>Ascomycota</taxon>
        <taxon>Pezizomycotina</taxon>
        <taxon>Sordariomycetes</taxon>
        <taxon>Xylariomycetidae</taxon>
        <taxon>Amphisphaeriales</taxon>
        <taxon>Apiosporaceae</taxon>
        <taxon>Apiospora</taxon>
    </lineage>
</organism>
<accession>A0ABR1R5B6</accession>
<evidence type="ECO:0000313" key="3">
    <source>
        <dbReference type="Proteomes" id="UP001396898"/>
    </source>
</evidence>
<comment type="caution">
    <text evidence="2">The sequence shown here is derived from an EMBL/GenBank/DDBJ whole genome shotgun (WGS) entry which is preliminary data.</text>
</comment>
<proteinExistence type="predicted"/>
<dbReference type="EMBL" id="JAQQWI010000019">
    <property type="protein sequence ID" value="KAK7999126.1"/>
    <property type="molecule type" value="Genomic_DNA"/>
</dbReference>
<keyword evidence="3" id="KW-1185">Reference proteome</keyword>
<evidence type="ECO:0000256" key="1">
    <source>
        <dbReference type="SAM" id="MobiDB-lite"/>
    </source>
</evidence>
<protein>
    <submittedName>
        <fullName evidence="2">Uncharacterized protein</fullName>
    </submittedName>
</protein>
<dbReference type="Proteomes" id="UP001396898">
    <property type="component" value="Unassembled WGS sequence"/>
</dbReference>
<reference evidence="2 3" key="1">
    <citation type="submission" date="2023-01" db="EMBL/GenBank/DDBJ databases">
        <title>Analysis of 21 Apiospora genomes using comparative genomics revels a genus with tremendous synthesis potential of carbohydrate active enzymes and secondary metabolites.</title>
        <authorList>
            <person name="Sorensen T."/>
        </authorList>
    </citation>
    <scope>NUCLEOTIDE SEQUENCE [LARGE SCALE GENOMIC DNA]</scope>
    <source>
        <strain evidence="2 3">CBS 20057</strain>
    </source>
</reference>
<evidence type="ECO:0000313" key="2">
    <source>
        <dbReference type="EMBL" id="KAK7999126.1"/>
    </source>
</evidence>